<protein>
    <submittedName>
        <fullName evidence="9">PGG domain</fullName>
    </submittedName>
</protein>
<dbReference type="Gene3D" id="1.25.40.20">
    <property type="entry name" value="Ankyrin repeat-containing domain"/>
    <property type="match status" value="1"/>
</dbReference>
<dbReference type="InterPro" id="IPR036770">
    <property type="entry name" value="Ankyrin_rpt-contain_sf"/>
</dbReference>
<feature type="transmembrane region" description="Helical" evidence="7">
    <location>
        <begin position="265"/>
        <end position="289"/>
    </location>
</feature>
<evidence type="ECO:0000259" key="8">
    <source>
        <dbReference type="Pfam" id="PF13962"/>
    </source>
</evidence>
<comment type="caution">
    <text evidence="9">The sequence shown here is derived from an EMBL/GenBank/DDBJ whole genome shotgun (WGS) entry which is preliminary data.</text>
</comment>
<evidence type="ECO:0000256" key="3">
    <source>
        <dbReference type="ARBA" id="ARBA00022737"/>
    </source>
</evidence>
<feature type="non-terminal residue" evidence="9">
    <location>
        <position position="395"/>
    </location>
</feature>
<accession>A0AAN8UZ25</accession>
<keyword evidence="5" id="KW-0040">ANK repeat</keyword>
<keyword evidence="3" id="KW-0677">Repeat</keyword>
<keyword evidence="10" id="KW-1185">Reference proteome</keyword>
<feature type="transmembrane region" description="Helical" evidence="7">
    <location>
        <begin position="301"/>
        <end position="325"/>
    </location>
</feature>
<keyword evidence="2 7" id="KW-0812">Transmembrane</keyword>
<proteinExistence type="predicted"/>
<reference evidence="9 10" key="1">
    <citation type="submission" date="2023-12" db="EMBL/GenBank/DDBJ databases">
        <title>A high-quality genome assembly for Dillenia turbinata (Dilleniales).</title>
        <authorList>
            <person name="Chanderbali A."/>
        </authorList>
    </citation>
    <scope>NUCLEOTIDE SEQUENCE [LARGE SCALE GENOMIC DNA]</scope>
    <source>
        <strain evidence="9">LSX21</strain>
        <tissue evidence="9">Leaf</tissue>
    </source>
</reference>
<dbReference type="SUPFAM" id="SSF48403">
    <property type="entry name" value="Ankyrin repeat"/>
    <property type="match status" value="1"/>
</dbReference>
<evidence type="ECO:0000313" key="9">
    <source>
        <dbReference type="EMBL" id="KAK6919552.1"/>
    </source>
</evidence>
<dbReference type="GO" id="GO:0005886">
    <property type="term" value="C:plasma membrane"/>
    <property type="evidence" value="ECO:0007669"/>
    <property type="project" value="TreeGrafter"/>
</dbReference>
<evidence type="ECO:0000256" key="6">
    <source>
        <dbReference type="ARBA" id="ARBA00023136"/>
    </source>
</evidence>
<feature type="transmembrane region" description="Helical" evidence="7">
    <location>
        <begin position="29"/>
        <end position="54"/>
    </location>
</feature>
<feature type="domain" description="PGG" evidence="8">
    <location>
        <begin position="243"/>
        <end position="324"/>
    </location>
</feature>
<dbReference type="PANTHER" id="PTHR24186:SF46">
    <property type="entry name" value="PROTEIN ACCELERATED CELL DEATH 6-LIKE"/>
    <property type="match status" value="1"/>
</dbReference>
<evidence type="ECO:0000256" key="5">
    <source>
        <dbReference type="ARBA" id="ARBA00023043"/>
    </source>
</evidence>
<gene>
    <name evidence="9" type="ORF">RJ641_015456</name>
</gene>
<evidence type="ECO:0000313" key="10">
    <source>
        <dbReference type="Proteomes" id="UP001370490"/>
    </source>
</evidence>
<evidence type="ECO:0000256" key="4">
    <source>
        <dbReference type="ARBA" id="ARBA00022989"/>
    </source>
</evidence>
<feature type="domain" description="PGG" evidence="8">
    <location>
        <begin position="21"/>
        <end position="59"/>
    </location>
</feature>
<evidence type="ECO:0000256" key="2">
    <source>
        <dbReference type="ARBA" id="ARBA00022692"/>
    </source>
</evidence>
<keyword evidence="4 7" id="KW-1133">Transmembrane helix</keyword>
<comment type="subcellular location">
    <subcellularLocation>
        <location evidence="1">Membrane</location>
        <topology evidence="1">Multi-pass membrane protein</topology>
    </subcellularLocation>
</comment>
<dbReference type="InterPro" id="IPR026961">
    <property type="entry name" value="PGG_dom"/>
</dbReference>
<feature type="transmembrane region" description="Helical" evidence="7">
    <location>
        <begin position="334"/>
        <end position="355"/>
    </location>
</feature>
<dbReference type="AlphaFoldDB" id="A0AAN8UZ25"/>
<evidence type="ECO:0000256" key="1">
    <source>
        <dbReference type="ARBA" id="ARBA00004141"/>
    </source>
</evidence>
<dbReference type="Proteomes" id="UP001370490">
    <property type="component" value="Unassembled WGS sequence"/>
</dbReference>
<dbReference type="PANTHER" id="PTHR24186">
    <property type="entry name" value="PROTEIN PHOSPHATASE 1 REGULATORY SUBUNIT"/>
    <property type="match status" value="1"/>
</dbReference>
<keyword evidence="6 7" id="KW-0472">Membrane</keyword>
<organism evidence="9 10">
    <name type="scientific">Dillenia turbinata</name>
    <dbReference type="NCBI Taxonomy" id="194707"/>
    <lineage>
        <taxon>Eukaryota</taxon>
        <taxon>Viridiplantae</taxon>
        <taxon>Streptophyta</taxon>
        <taxon>Embryophyta</taxon>
        <taxon>Tracheophyta</taxon>
        <taxon>Spermatophyta</taxon>
        <taxon>Magnoliopsida</taxon>
        <taxon>eudicotyledons</taxon>
        <taxon>Gunneridae</taxon>
        <taxon>Pentapetalae</taxon>
        <taxon>Dilleniales</taxon>
        <taxon>Dilleniaceae</taxon>
        <taxon>Dillenia</taxon>
    </lineage>
</organism>
<sequence>MLALMFAALKSSGAVKAPRMKAMMLDSKYFSMFVICDNIALYSSVTVVITLMWAQLGDIHIACSALKLAFPQFGMIRKILKFRTKCKSLNDPSQTNKNRPFIMQCMALLQTSCLPQRCGLVIQEKVTKTPRKKAAATGHIYDDIHRIVEECPALLIKTNSEGDTTLHIAARAGSFPEINAPIHDQSDWTSCKNMLLIENEANHMALHETLRNHHREVAEVLVQGGPERMIYNKRASKPRRAEGGVNVFEPNAGTATMLRHWHVSVFVLCDSIAMYSSVIVAITLIWAQMGDIYLAHSALKLAFPLLGLSFATMSLAFAAGAYLVVSDLHWLADLIWTPGLLFFIVLVLIFVPLWFPFSSRSGIIDAITHYPIRLMLNLINSILTRIWKVISTFQL</sequence>
<evidence type="ECO:0000256" key="7">
    <source>
        <dbReference type="SAM" id="Phobius"/>
    </source>
</evidence>
<dbReference type="Pfam" id="PF13962">
    <property type="entry name" value="PGG"/>
    <property type="match status" value="2"/>
</dbReference>
<name>A0AAN8UZ25_9MAGN</name>
<dbReference type="EMBL" id="JBAMMX010000021">
    <property type="protein sequence ID" value="KAK6919552.1"/>
    <property type="molecule type" value="Genomic_DNA"/>
</dbReference>